<dbReference type="InterPro" id="IPR011990">
    <property type="entry name" value="TPR-like_helical_dom_sf"/>
</dbReference>
<dbReference type="Proteomes" id="UP001590951">
    <property type="component" value="Unassembled WGS sequence"/>
</dbReference>
<protein>
    <submittedName>
        <fullName evidence="2">Uncharacterized protein</fullName>
    </submittedName>
</protein>
<accession>A0ABR4B3K7</accession>
<evidence type="ECO:0000313" key="3">
    <source>
        <dbReference type="Proteomes" id="UP001590951"/>
    </source>
</evidence>
<gene>
    <name evidence="2" type="ORF">ABVK25_007291</name>
</gene>
<reference evidence="2 3" key="1">
    <citation type="submission" date="2024-09" db="EMBL/GenBank/DDBJ databases">
        <title>Rethinking Asexuality: The Enigmatic Case of Functional Sexual Genes in Lepraria (Stereocaulaceae).</title>
        <authorList>
            <person name="Doellman M."/>
            <person name="Sun Y."/>
            <person name="Barcenas-Pena A."/>
            <person name="Lumbsch H.T."/>
            <person name="Grewe F."/>
        </authorList>
    </citation>
    <scope>NUCLEOTIDE SEQUENCE [LARGE SCALE GENOMIC DNA]</scope>
    <source>
        <strain evidence="2 3">Grewe 0041</strain>
    </source>
</reference>
<evidence type="ECO:0000256" key="1">
    <source>
        <dbReference type="SAM" id="MobiDB-lite"/>
    </source>
</evidence>
<dbReference type="EMBL" id="JBHFEH010000027">
    <property type="protein sequence ID" value="KAL2052419.1"/>
    <property type="molecule type" value="Genomic_DNA"/>
</dbReference>
<comment type="caution">
    <text evidence="2">The sequence shown here is derived from an EMBL/GenBank/DDBJ whole genome shotgun (WGS) entry which is preliminary data.</text>
</comment>
<name>A0ABR4B3K7_9LECA</name>
<organism evidence="2 3">
    <name type="scientific">Lepraria finkii</name>
    <dbReference type="NCBI Taxonomy" id="1340010"/>
    <lineage>
        <taxon>Eukaryota</taxon>
        <taxon>Fungi</taxon>
        <taxon>Dikarya</taxon>
        <taxon>Ascomycota</taxon>
        <taxon>Pezizomycotina</taxon>
        <taxon>Lecanoromycetes</taxon>
        <taxon>OSLEUM clade</taxon>
        <taxon>Lecanoromycetidae</taxon>
        <taxon>Lecanorales</taxon>
        <taxon>Lecanorineae</taxon>
        <taxon>Stereocaulaceae</taxon>
        <taxon>Lepraria</taxon>
    </lineage>
</organism>
<proteinExistence type="predicted"/>
<keyword evidence="3" id="KW-1185">Reference proteome</keyword>
<dbReference type="Gene3D" id="1.25.40.10">
    <property type="entry name" value="Tetratricopeptide repeat domain"/>
    <property type="match status" value="1"/>
</dbReference>
<sequence>MFSDVEVREGLAIYKEILDARQVTKKHEPDAIPLLRMEAEMCHAQRLLRLIGGEESFDKDVTSQQRVLEVSAECFGGNHPYTTIEQRRLLELYEQHTNLSMTYELYQMIHSSWQALYGREYPEVSSGQEPKCSSPKNEQEHTSTKFCRV</sequence>
<feature type="region of interest" description="Disordered" evidence="1">
    <location>
        <begin position="124"/>
        <end position="145"/>
    </location>
</feature>
<evidence type="ECO:0000313" key="2">
    <source>
        <dbReference type="EMBL" id="KAL2052419.1"/>
    </source>
</evidence>